<sequence>MVVKIAAAVGHPLLADSRRTKGSDDSLKRRTENQLNAYSLYRLVFLSGDIAPDARFHKEFGGLTFRIAMMAAQSSAIPQLYRLQQRKRELRLELFEKTIDYWGTDTIKI</sequence>
<evidence type="ECO:0000313" key="1">
    <source>
        <dbReference type="EMBL" id="GLA56146.1"/>
    </source>
</evidence>
<proteinExistence type="predicted"/>
<reference evidence="1" key="1">
    <citation type="submission" date="2022-07" db="EMBL/GenBank/DDBJ databases">
        <title>Taxonomy of Aspergillus series Nigri: significant species reduction supported by multi-species coalescent approaches.</title>
        <authorList>
            <person name="Bian C."/>
            <person name="Kusuya Y."/>
            <person name="Sklenar F."/>
            <person name="D'hooge E."/>
            <person name="Yaguchi T."/>
            <person name="Takahashi H."/>
            <person name="Hubka V."/>
        </authorList>
    </citation>
    <scope>NUCLEOTIDE SEQUENCE</scope>
    <source>
        <strain evidence="1">IFM 63604</strain>
    </source>
</reference>
<dbReference type="EMBL" id="BRPB01000265">
    <property type="protein sequence ID" value="GLA56146.1"/>
    <property type="molecule type" value="Genomic_DNA"/>
</dbReference>
<organism evidence="1 2">
    <name type="scientific">Aspergillus niger</name>
    <dbReference type="NCBI Taxonomy" id="5061"/>
    <lineage>
        <taxon>Eukaryota</taxon>
        <taxon>Fungi</taxon>
        <taxon>Dikarya</taxon>
        <taxon>Ascomycota</taxon>
        <taxon>Pezizomycotina</taxon>
        <taxon>Eurotiomycetes</taxon>
        <taxon>Eurotiomycetidae</taxon>
        <taxon>Eurotiales</taxon>
        <taxon>Aspergillaceae</taxon>
        <taxon>Aspergillus</taxon>
        <taxon>Aspergillus subgen. Circumdati</taxon>
    </lineage>
</organism>
<dbReference type="AlphaFoldDB" id="A0A9W6AF60"/>
<accession>A0A9W6AF60</accession>
<dbReference type="Proteomes" id="UP001144191">
    <property type="component" value="Unassembled WGS sequence"/>
</dbReference>
<comment type="caution">
    <text evidence="1">The sequence shown here is derived from an EMBL/GenBank/DDBJ whole genome shotgun (WGS) entry which is preliminary data.</text>
</comment>
<gene>
    <name evidence="1" type="ORF">AnigIFM63604_004786</name>
</gene>
<evidence type="ECO:0000313" key="2">
    <source>
        <dbReference type="Proteomes" id="UP001144191"/>
    </source>
</evidence>
<name>A0A9W6AF60_ASPNG</name>
<protein>
    <submittedName>
        <fullName evidence="1">Uncharacterized protein</fullName>
    </submittedName>
</protein>